<gene>
    <name evidence="1" type="ORF">E2C01_010317</name>
</gene>
<dbReference type="EMBL" id="VSRR010000591">
    <property type="protein sequence ID" value="MPC17459.1"/>
    <property type="molecule type" value="Genomic_DNA"/>
</dbReference>
<evidence type="ECO:0000313" key="2">
    <source>
        <dbReference type="Proteomes" id="UP000324222"/>
    </source>
</evidence>
<comment type="caution">
    <text evidence="1">The sequence shown here is derived from an EMBL/GenBank/DDBJ whole genome shotgun (WGS) entry which is preliminary data.</text>
</comment>
<accession>A0A5B7D840</accession>
<dbReference type="AlphaFoldDB" id="A0A5B7D840"/>
<name>A0A5B7D840_PORTR</name>
<organism evidence="1 2">
    <name type="scientific">Portunus trituberculatus</name>
    <name type="common">Swimming crab</name>
    <name type="synonym">Neptunus trituberculatus</name>
    <dbReference type="NCBI Taxonomy" id="210409"/>
    <lineage>
        <taxon>Eukaryota</taxon>
        <taxon>Metazoa</taxon>
        <taxon>Ecdysozoa</taxon>
        <taxon>Arthropoda</taxon>
        <taxon>Crustacea</taxon>
        <taxon>Multicrustacea</taxon>
        <taxon>Malacostraca</taxon>
        <taxon>Eumalacostraca</taxon>
        <taxon>Eucarida</taxon>
        <taxon>Decapoda</taxon>
        <taxon>Pleocyemata</taxon>
        <taxon>Brachyura</taxon>
        <taxon>Eubrachyura</taxon>
        <taxon>Portunoidea</taxon>
        <taxon>Portunidae</taxon>
        <taxon>Portuninae</taxon>
        <taxon>Portunus</taxon>
    </lineage>
</organism>
<evidence type="ECO:0000313" key="1">
    <source>
        <dbReference type="EMBL" id="MPC17459.1"/>
    </source>
</evidence>
<reference evidence="1 2" key="1">
    <citation type="submission" date="2019-05" db="EMBL/GenBank/DDBJ databases">
        <title>Another draft genome of Portunus trituberculatus and its Hox gene families provides insights of decapod evolution.</title>
        <authorList>
            <person name="Jeong J.-H."/>
            <person name="Song I."/>
            <person name="Kim S."/>
            <person name="Choi T."/>
            <person name="Kim D."/>
            <person name="Ryu S."/>
            <person name="Kim W."/>
        </authorList>
    </citation>
    <scope>NUCLEOTIDE SEQUENCE [LARGE SCALE GENOMIC DNA]</scope>
    <source>
        <tissue evidence="1">Muscle</tissue>
    </source>
</reference>
<protein>
    <submittedName>
        <fullName evidence="1">Uncharacterized protein</fullName>
    </submittedName>
</protein>
<proteinExistence type="predicted"/>
<dbReference type="Proteomes" id="UP000324222">
    <property type="component" value="Unassembled WGS sequence"/>
</dbReference>
<keyword evidence="2" id="KW-1185">Reference proteome</keyword>
<sequence>MRCASCLRGIHLVWHDQHGISGKVSLKVVGSSPHLRCGPKTQRKGENTVLINGVRRVYYVEVGREILRQVCINHGRIEVFIRQEGSQFCRIDVIQIKGVLLNTSPRVQVKELRHGWIGCSGVGVRREPSPGEEHQVELETLGFQGKLPAGPSHKQVKNSAGQLVTTHLLWLTSSIIPQVL</sequence>